<evidence type="ECO:0000313" key="1">
    <source>
        <dbReference type="EMBL" id="AAN80874.1"/>
    </source>
</evidence>
<dbReference type="AlphaFoldDB" id="A0A0H2V8A6"/>
<name>A0A0H2V8A6_ECOL6</name>
<accession>A0A0H2V8A6</accession>
<gene>
    <name evidence="1" type="ordered locus">c2415</name>
</gene>
<evidence type="ECO:0000313" key="2">
    <source>
        <dbReference type="Proteomes" id="UP000001410"/>
    </source>
</evidence>
<dbReference type="HOGENOM" id="CLU_183651_0_0_6"/>
<protein>
    <submittedName>
        <fullName evidence="1">Uncharacterized protein</fullName>
    </submittedName>
</protein>
<dbReference type="KEGG" id="ecc:c2415"/>
<keyword evidence="2" id="KW-1185">Reference proteome</keyword>
<dbReference type="STRING" id="199310.c2415"/>
<sequence length="100" mass="12525">MEKNMKIELITIKEFIEQAECYFRNYMDGLRRNAPDDFYYFLNNKYNMNDIMESIIKKTRYHFYDDTEEGKRNRIYGEVNHCKVKQHLRQLWIVYKCVYR</sequence>
<dbReference type="eggNOG" id="ENOG5034AF3">
    <property type="taxonomic scope" value="Bacteria"/>
</dbReference>
<dbReference type="SMR" id="A0A0H2V8A6"/>
<dbReference type="EMBL" id="AE014075">
    <property type="protein sequence ID" value="AAN80874.1"/>
    <property type="molecule type" value="Genomic_DNA"/>
</dbReference>
<dbReference type="Proteomes" id="UP000001410">
    <property type="component" value="Chromosome"/>
</dbReference>
<reference evidence="1 2" key="1">
    <citation type="journal article" date="2002" name="Proc. Natl. Acad. Sci. U.S.A.">
        <title>Extensive mosaic structure revealed by the complete genome sequence of uropathogenic Escherichia coli.</title>
        <authorList>
            <person name="Welch R.A."/>
            <person name="Burland V."/>
            <person name="Plunkett G.III."/>
            <person name="Redford P."/>
            <person name="Roesch P."/>
            <person name="Rasko D."/>
            <person name="Buckles E.L."/>
            <person name="Liou S.R."/>
            <person name="Boutin A."/>
            <person name="Hackett J."/>
            <person name="Stroud D."/>
            <person name="Mayhew G.F."/>
            <person name="Rose D.J."/>
            <person name="Zhou S."/>
            <person name="Schwartz D.C."/>
            <person name="Perna N.T."/>
            <person name="Mobley H.L."/>
            <person name="Donnenberg M.S."/>
            <person name="Blattner F.R."/>
        </authorList>
    </citation>
    <scope>NUCLEOTIDE SEQUENCE [LARGE SCALE GENOMIC DNA]</scope>
    <source>
        <strain evidence="2">CFT073 / ATCC 700928 / UPEC</strain>
    </source>
</reference>
<proteinExistence type="predicted"/>
<organism evidence="1 2">
    <name type="scientific">Escherichia coli O6:H1 (strain CFT073 / ATCC 700928 / UPEC)</name>
    <dbReference type="NCBI Taxonomy" id="199310"/>
    <lineage>
        <taxon>Bacteria</taxon>
        <taxon>Pseudomonadati</taxon>
        <taxon>Pseudomonadota</taxon>
        <taxon>Gammaproteobacteria</taxon>
        <taxon>Enterobacterales</taxon>
        <taxon>Enterobacteriaceae</taxon>
        <taxon>Escherichia</taxon>
    </lineage>
</organism>